<dbReference type="RefSeq" id="WP_066075963.1">
    <property type="nucleotide sequence ID" value="NZ_FRDK01000001.1"/>
</dbReference>
<name>A0A168AJP9_9FLAO</name>
<dbReference type="OrthoDB" id="5379939at2"/>
<reference evidence="1 2" key="1">
    <citation type="submission" date="2016-03" db="EMBL/GenBank/DDBJ databases">
        <title>Draft genome sequence of Flavobacterium fryxellicola DSM 16209.</title>
        <authorList>
            <person name="Shin S.-K."/>
            <person name="Yi H."/>
        </authorList>
    </citation>
    <scope>NUCLEOTIDE SEQUENCE [LARGE SCALE GENOMIC DNA]</scope>
    <source>
        <strain evidence="1 2">DSM 16209</strain>
    </source>
</reference>
<accession>A0A168AJP9</accession>
<evidence type="ECO:0000313" key="2">
    <source>
        <dbReference type="Proteomes" id="UP000077164"/>
    </source>
</evidence>
<dbReference type="STRING" id="249352.SAMN05444395_101447"/>
<keyword evidence="2" id="KW-1185">Reference proteome</keyword>
<dbReference type="AlphaFoldDB" id="A0A168AJP9"/>
<evidence type="ECO:0008006" key="3">
    <source>
        <dbReference type="Google" id="ProtNLM"/>
    </source>
</evidence>
<gene>
    <name evidence="1" type="ORF">FBFR_01580</name>
</gene>
<organism evidence="1 2">
    <name type="scientific">Flavobacterium fryxellicola</name>
    <dbReference type="NCBI Taxonomy" id="249352"/>
    <lineage>
        <taxon>Bacteria</taxon>
        <taxon>Pseudomonadati</taxon>
        <taxon>Bacteroidota</taxon>
        <taxon>Flavobacteriia</taxon>
        <taxon>Flavobacteriales</taxon>
        <taxon>Flavobacteriaceae</taxon>
        <taxon>Flavobacterium</taxon>
    </lineage>
</organism>
<evidence type="ECO:0000313" key="1">
    <source>
        <dbReference type="EMBL" id="OAB31543.1"/>
    </source>
</evidence>
<sequence length="194" mass="21485">METTTTIKKVLLILLALTLLSFELPSGWFKSGSEPNSYDMRIEKGAGYDGKNAATIKSIAPTVSGFGTLMQSFIAEKYLGKRIRLSGYVKTKEIAGKACFWLRVEKANSQKILAFDNMNKRPITGTNDWKKYEIVLDVPVGASRISYGALVKGTGQIWFDNLSFEIVDNSVATTGKKIEKAEKVIEPSNLNFDE</sequence>
<proteinExistence type="predicted"/>
<dbReference type="Gene3D" id="2.60.120.260">
    <property type="entry name" value="Galactose-binding domain-like"/>
    <property type="match status" value="1"/>
</dbReference>
<dbReference type="Proteomes" id="UP000077164">
    <property type="component" value="Unassembled WGS sequence"/>
</dbReference>
<comment type="caution">
    <text evidence="1">The sequence shown here is derived from an EMBL/GenBank/DDBJ whole genome shotgun (WGS) entry which is preliminary data.</text>
</comment>
<dbReference type="EMBL" id="LVJE01000001">
    <property type="protein sequence ID" value="OAB31543.1"/>
    <property type="molecule type" value="Genomic_DNA"/>
</dbReference>
<protein>
    <recommendedName>
        <fullName evidence="3">CBM-cenC domain-containing protein</fullName>
    </recommendedName>
</protein>